<evidence type="ECO:0000313" key="3">
    <source>
        <dbReference type="Proteomes" id="UP000001549"/>
    </source>
</evidence>
<evidence type="ECO:0000313" key="2">
    <source>
        <dbReference type="EMBL" id="AEH09795.1"/>
    </source>
</evidence>
<accession>F8B1C6</accession>
<gene>
    <name evidence="2" type="ordered locus">FsymDg_2416</name>
</gene>
<dbReference type="EMBL" id="CP002801">
    <property type="protein sequence ID" value="AEH09795.1"/>
    <property type="molecule type" value="Genomic_DNA"/>
</dbReference>
<dbReference type="HOGENOM" id="CLU_1649631_0_0_11"/>
<dbReference type="STRING" id="656024.FsymDg_2416"/>
<evidence type="ECO:0000256" key="1">
    <source>
        <dbReference type="SAM" id="MobiDB-lite"/>
    </source>
</evidence>
<sequence length="160" mass="17173">MRPAGIIVGQDVPDQLSADDGHPGDPGRDSHGHDRQPSADGEGGDGERKLDRWRTVRIASGEINTDQDRFSGQHGQGPVATQEHHGGGNGEQQVTHGVETTAGSEPFMINLGAAEEEHSRDHGRREDVGTQTAANRDQLPNIHQMTVSTGRSDGIRLTTY</sequence>
<feature type="compositionally biased region" description="Basic and acidic residues" evidence="1">
    <location>
        <begin position="19"/>
        <end position="37"/>
    </location>
</feature>
<proteinExistence type="predicted"/>
<feature type="region of interest" description="Disordered" evidence="1">
    <location>
        <begin position="1"/>
        <end position="160"/>
    </location>
</feature>
<name>F8B1C6_9ACTN</name>
<reference evidence="2 3" key="1">
    <citation type="submission" date="2011-05" db="EMBL/GenBank/DDBJ databases">
        <title>Complete sequence of chromosome of Frankia symbiont of Datisca glomerata.</title>
        <authorList>
            <consortium name="US DOE Joint Genome Institute"/>
            <person name="Lucas S."/>
            <person name="Han J."/>
            <person name="Lapidus A."/>
            <person name="Cheng J.-F."/>
            <person name="Goodwin L."/>
            <person name="Pitluck S."/>
            <person name="Peters L."/>
            <person name="Mikhailova N."/>
            <person name="Chertkov O."/>
            <person name="Teshima H."/>
            <person name="Han C."/>
            <person name="Tapia R."/>
            <person name="Land M."/>
            <person name="Hauser L."/>
            <person name="Kyrpides N."/>
            <person name="Ivanova N."/>
            <person name="Pagani I."/>
            <person name="Berry A."/>
            <person name="Pawlowski K."/>
            <person name="Persson T."/>
            <person name="Vanden Heuvel B."/>
            <person name="Benson D."/>
            <person name="Woyke T."/>
        </authorList>
    </citation>
    <scope>NUCLEOTIDE SEQUENCE [LARGE SCALE GENOMIC DNA]</scope>
    <source>
        <strain evidence="3">4085684</strain>
    </source>
</reference>
<dbReference type="KEGG" id="fsy:FsymDg_2416"/>
<feature type="compositionally biased region" description="Basic and acidic residues" evidence="1">
    <location>
        <begin position="45"/>
        <end position="54"/>
    </location>
</feature>
<feature type="compositionally biased region" description="Basic and acidic residues" evidence="1">
    <location>
        <begin position="115"/>
        <end position="128"/>
    </location>
</feature>
<keyword evidence="3" id="KW-1185">Reference proteome</keyword>
<organism evidence="2 3">
    <name type="scientific">Candidatus Protofrankia datiscae</name>
    <dbReference type="NCBI Taxonomy" id="2716812"/>
    <lineage>
        <taxon>Bacteria</taxon>
        <taxon>Bacillati</taxon>
        <taxon>Actinomycetota</taxon>
        <taxon>Actinomycetes</taxon>
        <taxon>Frankiales</taxon>
        <taxon>Frankiaceae</taxon>
        <taxon>Protofrankia</taxon>
    </lineage>
</organism>
<protein>
    <submittedName>
        <fullName evidence="2">Uncharacterized protein</fullName>
    </submittedName>
</protein>
<dbReference type="RefSeq" id="WP_013873719.1">
    <property type="nucleotide sequence ID" value="NC_015656.1"/>
</dbReference>
<dbReference type="Proteomes" id="UP000001549">
    <property type="component" value="Chromosome"/>
</dbReference>
<dbReference type="AlphaFoldDB" id="F8B1C6"/>
<feature type="compositionally biased region" description="Polar residues" evidence="1">
    <location>
        <begin position="141"/>
        <end position="151"/>
    </location>
</feature>